<proteinExistence type="predicted"/>
<accession>A0A5M5MCF4</accession>
<dbReference type="EMBL" id="VWGP01000005">
    <property type="protein sequence ID" value="KAA4538490.1"/>
    <property type="molecule type" value="Genomic_DNA"/>
</dbReference>
<reference evidence="1 2" key="1">
    <citation type="journal article" date="2019" name="Nat. Med.">
        <title>A library of human gut bacterial isolates paired with longitudinal multiomics data enables mechanistic microbiome research.</title>
        <authorList>
            <person name="Poyet M."/>
            <person name="Groussin M."/>
            <person name="Gibbons S.M."/>
            <person name="Avila-Pacheco J."/>
            <person name="Jiang X."/>
            <person name="Kearney S.M."/>
            <person name="Perrotta A.R."/>
            <person name="Berdy B."/>
            <person name="Zhao S."/>
            <person name="Lieberman T.D."/>
            <person name="Swanson P.K."/>
            <person name="Smith M."/>
            <person name="Roesemann S."/>
            <person name="Alexander J.E."/>
            <person name="Rich S.A."/>
            <person name="Livny J."/>
            <person name="Vlamakis H."/>
            <person name="Clish C."/>
            <person name="Bullock K."/>
            <person name="Deik A."/>
            <person name="Scott J."/>
            <person name="Pierce K.A."/>
            <person name="Xavier R.J."/>
            <person name="Alm E.J."/>
        </authorList>
    </citation>
    <scope>NUCLEOTIDE SEQUENCE [LARGE SCALE GENOMIC DNA]</scope>
    <source>
        <strain evidence="1 2">BIOML-A41</strain>
    </source>
</reference>
<dbReference type="Proteomes" id="UP000478493">
    <property type="component" value="Unassembled WGS sequence"/>
</dbReference>
<gene>
    <name evidence="1" type="ORF">F3B85_09650</name>
</gene>
<evidence type="ECO:0000313" key="1">
    <source>
        <dbReference type="EMBL" id="KAA4538490.1"/>
    </source>
</evidence>
<dbReference type="AlphaFoldDB" id="A0A5M5MCF4"/>
<organism evidence="1 2">
    <name type="scientific">Bacteroides ovatus</name>
    <dbReference type="NCBI Taxonomy" id="28116"/>
    <lineage>
        <taxon>Bacteria</taxon>
        <taxon>Pseudomonadati</taxon>
        <taxon>Bacteroidota</taxon>
        <taxon>Bacteroidia</taxon>
        <taxon>Bacteroidales</taxon>
        <taxon>Bacteroidaceae</taxon>
        <taxon>Bacteroides</taxon>
    </lineage>
</organism>
<dbReference type="RefSeq" id="WP_130060894.1">
    <property type="nucleotide sequence ID" value="NZ_JADNAA010000014.1"/>
</dbReference>
<name>A0A5M5MCF4_BACOV</name>
<protein>
    <submittedName>
        <fullName evidence="1">Uncharacterized protein</fullName>
    </submittedName>
</protein>
<evidence type="ECO:0000313" key="2">
    <source>
        <dbReference type="Proteomes" id="UP000478493"/>
    </source>
</evidence>
<comment type="caution">
    <text evidence="1">The sequence shown here is derived from an EMBL/GenBank/DDBJ whole genome shotgun (WGS) entry which is preliminary data.</text>
</comment>
<sequence length="94" mass="10635">MSTLQYIVFPYSDLEEVPQEELDKRNLVPRISLNGKKALMKAEHYAEIFASKMIMTLSEDGETPIVSYPYPVYEGEELNALLASSEWSSSDSVL</sequence>